<protein>
    <recommendedName>
        <fullName evidence="1">non-specific serine/threonine protein kinase</fullName>
        <ecNumber evidence="1">2.7.11.1</ecNumber>
    </recommendedName>
</protein>
<gene>
    <name evidence="7" type="ORF">CAEBREN_29195</name>
</gene>
<dbReference type="FunCoup" id="G0MBX6">
    <property type="interactions" value="142"/>
</dbReference>
<evidence type="ECO:0000256" key="2">
    <source>
        <dbReference type="ARBA" id="ARBA00022741"/>
    </source>
</evidence>
<dbReference type="SMART" id="SM00220">
    <property type="entry name" value="S_TKc"/>
    <property type="match status" value="1"/>
</dbReference>
<organism evidence="8">
    <name type="scientific">Caenorhabditis brenneri</name>
    <name type="common">Nematode worm</name>
    <dbReference type="NCBI Taxonomy" id="135651"/>
    <lineage>
        <taxon>Eukaryota</taxon>
        <taxon>Metazoa</taxon>
        <taxon>Ecdysozoa</taxon>
        <taxon>Nematoda</taxon>
        <taxon>Chromadorea</taxon>
        <taxon>Rhabditida</taxon>
        <taxon>Rhabditina</taxon>
        <taxon>Rhabditomorpha</taxon>
        <taxon>Rhabditoidea</taxon>
        <taxon>Rhabditidae</taxon>
        <taxon>Peloderinae</taxon>
        <taxon>Caenorhabditis</taxon>
    </lineage>
</organism>
<reference evidence="8" key="1">
    <citation type="submission" date="2011-07" db="EMBL/GenBank/DDBJ databases">
        <authorList>
            <consortium name="Caenorhabditis brenneri Sequencing and Analysis Consortium"/>
            <person name="Wilson R.K."/>
        </authorList>
    </citation>
    <scope>NUCLEOTIDE SEQUENCE [LARGE SCALE GENOMIC DNA]</scope>
    <source>
        <strain evidence="8">PB2801</strain>
    </source>
</reference>
<evidence type="ECO:0000256" key="4">
    <source>
        <dbReference type="PROSITE-ProRule" id="PRU10141"/>
    </source>
</evidence>
<dbReference type="Gene3D" id="1.10.510.10">
    <property type="entry name" value="Transferase(Phosphotransferase) domain 1"/>
    <property type="match status" value="1"/>
</dbReference>
<dbReference type="PROSITE" id="PS00108">
    <property type="entry name" value="PROTEIN_KINASE_ST"/>
    <property type="match status" value="1"/>
</dbReference>
<dbReference type="HOGENOM" id="CLU_019279_2_5_1"/>
<dbReference type="InterPro" id="IPR008271">
    <property type="entry name" value="Ser/Thr_kinase_AS"/>
</dbReference>
<keyword evidence="5" id="KW-0808">Transferase</keyword>
<evidence type="ECO:0000256" key="3">
    <source>
        <dbReference type="ARBA" id="ARBA00022840"/>
    </source>
</evidence>
<name>G0MBX6_CAEBE</name>
<dbReference type="GO" id="GO:0005524">
    <property type="term" value="F:ATP binding"/>
    <property type="evidence" value="ECO:0007669"/>
    <property type="project" value="UniProtKB-UniRule"/>
</dbReference>
<keyword evidence="5" id="KW-0723">Serine/threonine-protein kinase</keyword>
<dbReference type="EC" id="2.7.11.1" evidence="1"/>
<dbReference type="Pfam" id="PF00069">
    <property type="entry name" value="Pkinase"/>
    <property type="match status" value="1"/>
</dbReference>
<dbReference type="PANTHER" id="PTHR11909">
    <property type="entry name" value="CASEIN KINASE-RELATED"/>
    <property type="match status" value="1"/>
</dbReference>
<dbReference type="PROSITE" id="PS50011">
    <property type="entry name" value="PROTEIN_KINASE_DOM"/>
    <property type="match status" value="1"/>
</dbReference>
<dbReference type="GO" id="GO:0004674">
    <property type="term" value="F:protein serine/threonine kinase activity"/>
    <property type="evidence" value="ECO:0007669"/>
    <property type="project" value="UniProtKB-KW"/>
</dbReference>
<keyword evidence="8" id="KW-1185">Reference proteome</keyword>
<dbReference type="STRING" id="135651.G0MBX6"/>
<dbReference type="AlphaFoldDB" id="G0MBX6"/>
<dbReference type="InParanoid" id="G0MBX6"/>
<dbReference type="PROSITE" id="PS00107">
    <property type="entry name" value="PROTEIN_KINASE_ATP"/>
    <property type="match status" value="1"/>
</dbReference>
<dbReference type="EMBL" id="GL379789">
    <property type="protein sequence ID" value="EGT45639.1"/>
    <property type="molecule type" value="Genomic_DNA"/>
</dbReference>
<proteinExistence type="inferred from homology"/>
<evidence type="ECO:0000256" key="5">
    <source>
        <dbReference type="RuleBase" id="RU000304"/>
    </source>
</evidence>
<dbReference type="OrthoDB" id="2687620at2759"/>
<evidence type="ECO:0000313" key="8">
    <source>
        <dbReference type="Proteomes" id="UP000008068"/>
    </source>
</evidence>
<dbReference type="InterPro" id="IPR000719">
    <property type="entry name" value="Prot_kinase_dom"/>
</dbReference>
<dbReference type="SUPFAM" id="SSF56112">
    <property type="entry name" value="Protein kinase-like (PK-like)"/>
    <property type="match status" value="1"/>
</dbReference>
<dbReference type="Proteomes" id="UP000008068">
    <property type="component" value="Unassembled WGS sequence"/>
</dbReference>
<evidence type="ECO:0000259" key="6">
    <source>
        <dbReference type="PROSITE" id="PS50011"/>
    </source>
</evidence>
<feature type="domain" description="Protein kinase" evidence="6">
    <location>
        <begin position="1"/>
        <end position="267"/>
    </location>
</feature>
<evidence type="ECO:0000313" key="7">
    <source>
        <dbReference type="EMBL" id="EGT45639.1"/>
    </source>
</evidence>
<comment type="similarity">
    <text evidence="5">Belongs to the protein kinase superfamily.</text>
</comment>
<dbReference type="InterPro" id="IPR017441">
    <property type="entry name" value="Protein_kinase_ATP_BS"/>
</dbReference>
<feature type="binding site" evidence="4">
    <location>
        <position position="25"/>
    </location>
    <ligand>
        <name>ATP</name>
        <dbReference type="ChEBI" id="CHEBI:30616"/>
    </ligand>
</feature>
<sequence length="294" mass="34240">MIGSGGYGQIYLAMDILKYEERAVKIEPRMRQESITKRMIMEQEALQSLQGKLHCPLMYASGYNDEFNFIVMQLLSENVGDIRKRSPTGRLSKESVGRIAWQTVNALRDIHEMGYVHRDVKPANICFGCHFENRHILYLLDFGLFRRFKDTTTGQRFPPRKNAGFKGTERYVSVRVHEKLEQTPLDDLFSVLYTSYELMVGEVPWRFLDDVEEIYAVKQLMNELGNNGEMFKGIASFLVDFHRLLVSCDPNDDPPYEKLMECLKKLFETKSLEDPYDWEDGFRITLNASFVEPK</sequence>
<dbReference type="InterPro" id="IPR011009">
    <property type="entry name" value="Kinase-like_dom_sf"/>
</dbReference>
<keyword evidence="3 4" id="KW-0067">ATP-binding</keyword>
<keyword evidence="5" id="KW-0418">Kinase</keyword>
<evidence type="ECO:0000256" key="1">
    <source>
        <dbReference type="ARBA" id="ARBA00012513"/>
    </source>
</evidence>
<accession>G0MBX6</accession>
<keyword evidence="2 4" id="KW-0547">Nucleotide-binding</keyword>
<dbReference type="eggNOG" id="KOG1164">
    <property type="taxonomic scope" value="Eukaryota"/>
</dbReference>
<dbReference type="InterPro" id="IPR050235">
    <property type="entry name" value="CK1_Ser-Thr_kinase"/>
</dbReference>